<dbReference type="Gene3D" id="3.30.429.10">
    <property type="entry name" value="Macrophage Migration Inhibitory Factor"/>
    <property type="match status" value="1"/>
</dbReference>
<dbReference type="InterPro" id="IPR014347">
    <property type="entry name" value="Tautomerase/MIF_sf"/>
</dbReference>
<sequence length="104" mass="12319">MPVFTFKGDNLDKVKEYHKKIGELALLVNAKVENFVFIYEHINLITNDNNINVLYVSVEWLGRPLKQEVVASHLQEFFEKFYKKIYLKFTEINNFMYLNGKLIG</sequence>
<name>A0A0K1W0H5_9MOLU</name>
<evidence type="ECO:0000313" key="2">
    <source>
        <dbReference type="Proteomes" id="UP000067476"/>
    </source>
</evidence>
<dbReference type="Pfam" id="PF08921">
    <property type="entry name" value="DUF1904"/>
    <property type="match status" value="1"/>
</dbReference>
<keyword evidence="2" id="KW-1185">Reference proteome</keyword>
<gene>
    <name evidence="1" type="ORF">SLITO_v1c00150</name>
</gene>
<evidence type="ECO:0000313" key="1">
    <source>
        <dbReference type="EMBL" id="AKX33683.1"/>
    </source>
</evidence>
<proteinExistence type="predicted"/>
<dbReference type="EMBL" id="CP012357">
    <property type="protein sequence ID" value="AKX33683.1"/>
    <property type="molecule type" value="Genomic_DNA"/>
</dbReference>
<accession>A0A0K1W0H5</accession>
<dbReference type="RefSeq" id="WP_075057784.1">
    <property type="nucleotide sequence ID" value="NZ_CP012357.1"/>
</dbReference>
<dbReference type="STRING" id="216942.SLITO_v1c00150"/>
<reference evidence="1 2" key="1">
    <citation type="journal article" date="2015" name="Genome Announc.">
        <title>Complete Genome Sequence of Spiroplasma litorale TN-1T (DSM 21781), a Bacterium Isolated from a Green-Eyed Horsefly (Tabanus nigrovittatus).</title>
        <authorList>
            <person name="Lo W.S."/>
            <person name="Lai Y.C."/>
            <person name="Lien Y.W."/>
            <person name="Wang T.H."/>
            <person name="Kuo C.H."/>
        </authorList>
    </citation>
    <scope>NUCLEOTIDE SEQUENCE [LARGE SCALE GENOMIC DNA]</scope>
    <source>
        <strain evidence="1 2">TN-1</strain>
    </source>
</reference>
<dbReference type="InterPro" id="IPR015017">
    <property type="entry name" value="DUF1904"/>
</dbReference>
<dbReference type="KEGG" id="sll:SLITO_v1c00150"/>
<dbReference type="PATRIC" id="fig|216942.3.peg.15"/>
<dbReference type="SUPFAM" id="SSF55331">
    <property type="entry name" value="Tautomerase/MIF"/>
    <property type="match status" value="1"/>
</dbReference>
<organism evidence="1 2">
    <name type="scientific">Spiroplasma litorale</name>
    <dbReference type="NCBI Taxonomy" id="216942"/>
    <lineage>
        <taxon>Bacteria</taxon>
        <taxon>Bacillati</taxon>
        <taxon>Mycoplasmatota</taxon>
        <taxon>Mollicutes</taxon>
        <taxon>Entomoplasmatales</taxon>
        <taxon>Spiroplasmataceae</taxon>
        <taxon>Spiroplasma</taxon>
    </lineage>
</organism>
<dbReference type="OrthoDB" id="389471at2"/>
<protein>
    <submittedName>
        <fullName evidence="1">Uncharacterized protein</fullName>
    </submittedName>
</protein>
<dbReference type="Proteomes" id="UP000067476">
    <property type="component" value="Chromosome"/>
</dbReference>
<dbReference type="AlphaFoldDB" id="A0A0K1W0H5"/>